<dbReference type="GO" id="GO:0071203">
    <property type="term" value="C:WASH complex"/>
    <property type="evidence" value="ECO:0007669"/>
    <property type="project" value="InterPro"/>
</dbReference>
<dbReference type="CDD" id="cd00065">
    <property type="entry name" value="FYVE_like_SF"/>
    <property type="match status" value="1"/>
</dbReference>
<feature type="compositionally biased region" description="Low complexity" evidence="5">
    <location>
        <begin position="1262"/>
        <end position="1272"/>
    </location>
</feature>
<dbReference type="InterPro" id="IPR000306">
    <property type="entry name" value="Znf_FYVE"/>
</dbReference>
<dbReference type="SUPFAM" id="SSF57903">
    <property type="entry name" value="FYVE/PHD zinc finger"/>
    <property type="match status" value="1"/>
</dbReference>
<dbReference type="Pfam" id="PF01363">
    <property type="entry name" value="FYVE"/>
    <property type="match status" value="1"/>
</dbReference>
<feature type="compositionally biased region" description="Basic and acidic residues" evidence="5">
    <location>
        <begin position="1296"/>
        <end position="1317"/>
    </location>
</feature>
<dbReference type="InterPro" id="IPR019309">
    <property type="entry name" value="WASHC3"/>
</dbReference>
<accession>A0AAV0U1N4</accession>
<comment type="caution">
    <text evidence="9">The sequence shown here is derived from an EMBL/GenBank/DDBJ whole genome shotgun (WGS) entry which is preliminary data.</text>
</comment>
<proteinExistence type="predicted"/>
<evidence type="ECO:0000259" key="6">
    <source>
        <dbReference type="PROSITE" id="PS50178"/>
    </source>
</evidence>
<dbReference type="PROSITE" id="PS50826">
    <property type="entry name" value="RUN"/>
    <property type="match status" value="1"/>
</dbReference>
<dbReference type="SMART" id="SM00593">
    <property type="entry name" value="RUN"/>
    <property type="match status" value="1"/>
</dbReference>
<gene>
    <name evidence="9" type="ORF">PFR002_LOCUS6416</name>
</gene>
<organism evidence="9 10">
    <name type="scientific">Peronospora farinosa</name>
    <dbReference type="NCBI Taxonomy" id="134698"/>
    <lineage>
        <taxon>Eukaryota</taxon>
        <taxon>Sar</taxon>
        <taxon>Stramenopiles</taxon>
        <taxon>Oomycota</taxon>
        <taxon>Peronosporomycetes</taxon>
        <taxon>Peronosporales</taxon>
        <taxon>Peronosporaceae</taxon>
        <taxon>Peronospora</taxon>
    </lineage>
</organism>
<dbReference type="GO" id="GO:0008270">
    <property type="term" value="F:zinc ion binding"/>
    <property type="evidence" value="ECO:0007669"/>
    <property type="project" value="UniProtKB-KW"/>
</dbReference>
<keyword evidence="2 4" id="KW-0863">Zinc-finger</keyword>
<evidence type="ECO:0000256" key="4">
    <source>
        <dbReference type="PROSITE-ProRule" id="PRU00091"/>
    </source>
</evidence>
<evidence type="ECO:0000259" key="7">
    <source>
        <dbReference type="PROSITE" id="PS50826"/>
    </source>
</evidence>
<dbReference type="Gene3D" id="2.60.120.680">
    <property type="entry name" value="GOLD domain"/>
    <property type="match status" value="1"/>
</dbReference>
<dbReference type="InterPro" id="IPR017455">
    <property type="entry name" value="Znf_FYVE-rel"/>
</dbReference>
<dbReference type="InterPro" id="IPR015425">
    <property type="entry name" value="FH2_Formin"/>
</dbReference>
<feature type="region of interest" description="Disordered" evidence="5">
    <location>
        <begin position="1199"/>
        <end position="1281"/>
    </location>
</feature>
<evidence type="ECO:0000256" key="2">
    <source>
        <dbReference type="ARBA" id="ARBA00022771"/>
    </source>
</evidence>
<dbReference type="PANTHER" id="PTHR45725">
    <property type="entry name" value="FORMIN HOMOLOGY 2 FAMILY MEMBER"/>
    <property type="match status" value="1"/>
</dbReference>
<dbReference type="InterPro" id="IPR042201">
    <property type="entry name" value="FH2_Formin_sf"/>
</dbReference>
<dbReference type="Gene3D" id="1.20.58.2220">
    <property type="entry name" value="Formin, FH2 domain"/>
    <property type="match status" value="2"/>
</dbReference>
<dbReference type="SMART" id="SM00498">
    <property type="entry name" value="FH2"/>
    <property type="match status" value="1"/>
</dbReference>
<feature type="domain" description="FH2" evidence="8">
    <location>
        <begin position="831"/>
        <end position="1245"/>
    </location>
</feature>
<evidence type="ECO:0000256" key="3">
    <source>
        <dbReference type="ARBA" id="ARBA00022833"/>
    </source>
</evidence>
<feature type="compositionally biased region" description="Polar residues" evidence="5">
    <location>
        <begin position="1202"/>
        <end position="1224"/>
    </location>
</feature>
<dbReference type="Pfam" id="PF02759">
    <property type="entry name" value="RUN"/>
    <property type="match status" value="1"/>
</dbReference>
<dbReference type="SMART" id="SM00064">
    <property type="entry name" value="FYVE"/>
    <property type="match status" value="1"/>
</dbReference>
<name>A0AAV0U1N4_9STRA</name>
<evidence type="ECO:0000256" key="1">
    <source>
        <dbReference type="ARBA" id="ARBA00022723"/>
    </source>
</evidence>
<feature type="region of interest" description="Disordered" evidence="5">
    <location>
        <begin position="639"/>
        <end position="662"/>
    </location>
</feature>
<dbReference type="Pfam" id="PF02181">
    <property type="entry name" value="FH2"/>
    <property type="match status" value="1"/>
</dbReference>
<dbReference type="Pfam" id="PF10152">
    <property type="entry name" value="CCDC53"/>
    <property type="match status" value="1"/>
</dbReference>
<dbReference type="InterPro" id="IPR013083">
    <property type="entry name" value="Znf_RING/FYVE/PHD"/>
</dbReference>
<dbReference type="PANTHER" id="PTHR45725:SF1">
    <property type="entry name" value="DISHEVELLED ASSOCIATED ACTIVATOR OF MORPHOGENESIS, ISOFORM D"/>
    <property type="match status" value="1"/>
</dbReference>
<evidence type="ECO:0000313" key="9">
    <source>
        <dbReference type="EMBL" id="CAI5730891.1"/>
    </source>
</evidence>
<evidence type="ECO:0008006" key="11">
    <source>
        <dbReference type="Google" id="ProtNLM"/>
    </source>
</evidence>
<evidence type="ECO:0000259" key="8">
    <source>
        <dbReference type="PROSITE" id="PS51444"/>
    </source>
</evidence>
<reference evidence="9" key="1">
    <citation type="submission" date="2022-12" db="EMBL/GenBank/DDBJ databases">
        <authorList>
            <person name="Webb A."/>
        </authorList>
    </citation>
    <scope>NUCLEOTIDE SEQUENCE</scope>
    <source>
        <strain evidence="9">Pf2</strain>
    </source>
</reference>
<feature type="region of interest" description="Disordered" evidence="5">
    <location>
        <begin position="1294"/>
        <end position="1340"/>
    </location>
</feature>
<dbReference type="SUPFAM" id="SSF140741">
    <property type="entry name" value="RUN domain-like"/>
    <property type="match status" value="1"/>
</dbReference>
<dbReference type="InterPro" id="IPR051425">
    <property type="entry name" value="Formin_Homology"/>
</dbReference>
<feature type="domain" description="FYVE-type" evidence="6">
    <location>
        <begin position="683"/>
        <end position="741"/>
    </location>
</feature>
<keyword evidence="1" id="KW-0479">Metal-binding</keyword>
<dbReference type="Gene3D" id="3.30.40.10">
    <property type="entry name" value="Zinc/RING finger domain, C3HC4 (zinc finger)"/>
    <property type="match status" value="1"/>
</dbReference>
<dbReference type="PROSITE" id="PS51444">
    <property type="entry name" value="FH2"/>
    <property type="match status" value="1"/>
</dbReference>
<dbReference type="InterPro" id="IPR036598">
    <property type="entry name" value="GOLD_dom_sf"/>
</dbReference>
<dbReference type="SUPFAM" id="SSF101576">
    <property type="entry name" value="Supernatant protein factor (SPF), C-terminal domain"/>
    <property type="match status" value="1"/>
</dbReference>
<dbReference type="PROSITE" id="PS50178">
    <property type="entry name" value="ZF_FYVE"/>
    <property type="match status" value="1"/>
</dbReference>
<protein>
    <recommendedName>
        <fullName evidence="11">FYVE-type domain-containing protein</fullName>
    </recommendedName>
</protein>
<feature type="region of interest" description="Disordered" evidence="5">
    <location>
        <begin position="1390"/>
        <end position="1411"/>
    </location>
</feature>
<sequence>MTPFTSTALLSKANRLRGSLTRLGSRDSISFATQKQKGKGPMPVTATSFLLQTTAWISLNVRRGSVADISISIPSIAAQDENDLQECLVWQFLLEEYDIGFELLENGAVVQYLDRFKAAERPTLGFSTNDTTPPLSLQFDALEPTAEGKFNDIKPERVYTLRWDNLYSLIRHKQVQYRFLVASRRVVAVAELAVQESQSRLQKKARRTAAGLPLPHLAKTLLKERVMTDDDIKVEKKCMMATLEQTVMDIVAIFTAKPDNPLHEGAVRSFVLVLEAILCNGIKEECLDVWPEAPFYEFLLETQYVLRDDLGIVAEIQARAPPSNLKFLGWNRSRSFLLLALNKGILQRAFENLSKRRTVVEKYYEPRALMYKYDDARKIASFISALNGVTFLLAAYPPDECNSKDQHDFPRNLKQCAPEAPLFGNEIAFQDGLEGDSAVVKLIEGDPDEIKNLEDCTVPRYILHEEPFQDIVVGYVFFHIAVTALLQLTECMWLRCTAPKPRHASFELLSLSGSGAIFLAQLRVQTQDILLTLTTHAGQDVTRPLQLSASDELVEVSVRFKSDPVGGLAVKLDNSFSMVRSKQVHIRCISADKRAYKTAWEGSLNMARSISWNHASRAGNERCDKFMASLHEKEETEVTLQRQQDGCDTEDGNQDKEEGSMGFRSSLLSKPVSYIVGGLLSNEGSVEACDQCLTPFSFFSRQHECPCCKKIVCIQCSRHYVKRNDKVPQLKVCDGCFVKEKEKERTRIARMKCKATGNGREQPEYATLRRDPAMDKYFKMLSFGVPRSAVTQKMTSDEMPSEQVAIFAAGPDGSDVSHVGRAERRKQCSDSRCYDRRDSTFRKIYWTSLEKANETIWTRMTARRKTAPITLSSQDFRELEHRFGNRTAVLPSGSKENTAAKAKFSALDSRRANNILIGLSQFKAFGGADSILSALKRCDFEYLSVDRLTKLLVIAPNSMEAKRYSNFKGSRSHLEPSEKFLVEMCEIPRVTEKINVMLFAAQFEHQQQELNNRIRVIIQACYEVLHSERLARCFELVLAIGNILNTGTELEGAQGITLASLLKLSETKAIDRSMTLLQFIIKLIHDRGEGDVLLFVNDLSTLCEARRFSNVMCDSQARALQHDISKLEQEIKEDMIEDLKRFNKAEAVRKLRFEQPTHPGHRSPLISERAGMIKRNEVANSARGRSSESRNSILNAIRKRSTTSMNDAPGQINTVGTTSNSQRTDLLAAVRSRHREKVNSDATERASQTSIFSAIRSKRSVDQSADASAQSQPRGLHEDSPVQDTFHAAALTCIPDKSRRTPAENNKAQDRQVRSEVHQVSGLAASKQYEVPTSSPDNRATPVHSALLESIQQHRTRVFTNDTSGVEQNGSSTINGHALAALLAAIRQRSSKPNRDMSKGGVNDSSIDDEDLEPRQYQMKSKFISVMRERLLIIKTAFEDIETNLETLHSVWDGTARYLAEDSSASSSEYVFGLLNRFLLDVKVAKTLLFRKGLSFANEASIFVPDAYVGSTIATRFGAGVITALRVVDKRIEVKFPWSKEAYLTPSAILSVGSLVQCRRLGVGIIRKTCYDMGFCDIRFSFGYGKVRVEDLTLETRSNQQDLRCSILRNGFIIGDPVITSFGCGHVQWLRRDLQNPESVLSVSLLASDSDAYGHDYTCTEFAFVSARNVKWNY</sequence>
<dbReference type="EMBL" id="CANTFK010000842">
    <property type="protein sequence ID" value="CAI5730891.1"/>
    <property type="molecule type" value="Genomic_DNA"/>
</dbReference>
<evidence type="ECO:0000256" key="5">
    <source>
        <dbReference type="SAM" id="MobiDB-lite"/>
    </source>
</evidence>
<dbReference type="InterPro" id="IPR011011">
    <property type="entry name" value="Znf_FYVE_PHD"/>
</dbReference>
<dbReference type="InterPro" id="IPR037213">
    <property type="entry name" value="Run_dom_sf"/>
</dbReference>
<dbReference type="InterPro" id="IPR004012">
    <property type="entry name" value="Run_dom"/>
</dbReference>
<evidence type="ECO:0000313" key="10">
    <source>
        <dbReference type="Proteomes" id="UP001159659"/>
    </source>
</evidence>
<feature type="domain" description="RUN" evidence="7">
    <location>
        <begin position="261"/>
        <end position="398"/>
    </location>
</feature>
<dbReference type="Gene3D" id="1.20.58.900">
    <property type="match status" value="1"/>
</dbReference>
<keyword evidence="3" id="KW-0862">Zinc</keyword>
<dbReference type="SUPFAM" id="SSF101447">
    <property type="entry name" value="Formin homology 2 domain (FH2 domain)"/>
    <property type="match status" value="2"/>
</dbReference>
<dbReference type="Proteomes" id="UP001159659">
    <property type="component" value="Unassembled WGS sequence"/>
</dbReference>